<evidence type="ECO:0000313" key="1">
    <source>
        <dbReference type="EMBL" id="KAL3963372.1"/>
    </source>
</evidence>
<dbReference type="EMBL" id="JBGNUJ010000002">
    <property type="protein sequence ID" value="KAL3963372.1"/>
    <property type="molecule type" value="Genomic_DNA"/>
</dbReference>
<protein>
    <submittedName>
        <fullName evidence="1">Uncharacterized protein</fullName>
    </submittedName>
</protein>
<name>A0ACC4E519_PURLI</name>
<gene>
    <name evidence="1" type="ORF">ACCO45_000376</name>
</gene>
<comment type="caution">
    <text evidence="1">The sequence shown here is derived from an EMBL/GenBank/DDBJ whole genome shotgun (WGS) entry which is preliminary data.</text>
</comment>
<sequence length="503" mass="53075">MASTVAPSTTTATPPRTTTAPRNIIGPLTSVYVPNPNCNSCTFTGTGSKPLNNDATAYWEYCGVYFQETLCTGRTPLPCMPHVTAYSDIEGASFFYSPGLHCPRSWRTVAVVSAADRKPGTTFLSRVSLDTLLPDETVAICCYSDLEYFSNGHGAECMKTVTSTSFEYNVCTTDAIGTRTVGKTITDIGHSIPYTYQQNGNKTITALFSHIRMYAPTIQLNWRPQDRREANSTSVTSSAGPTTSGGGSSSEGGAAPTDGSNSTGGSEDAPPALSQAAVAGIAAGGAIFVIGVGLLIFALWFRRRKKRKASDGSRDEKPPDARPRRRRIPQSRAPQHRLRRRAGPLPQAGARGAEPVRDGGPRRGAALRALRRRGVYPRRAAGRGRRRRRRRRTGHVAKVRPAPGPNPAAAAAAVVSRRATPARPGSNNKTNTNASTSANTGHARDPAAAAATPAATAVAKPTLVHVHRKAVPARGTALRAHPPEDPGAPTTAAAAATVATTRP</sequence>
<keyword evidence="2" id="KW-1185">Reference proteome</keyword>
<evidence type="ECO:0000313" key="2">
    <source>
        <dbReference type="Proteomes" id="UP001638806"/>
    </source>
</evidence>
<organism evidence="1 2">
    <name type="scientific">Purpureocillium lilacinum</name>
    <name type="common">Paecilomyces lilacinus</name>
    <dbReference type="NCBI Taxonomy" id="33203"/>
    <lineage>
        <taxon>Eukaryota</taxon>
        <taxon>Fungi</taxon>
        <taxon>Dikarya</taxon>
        <taxon>Ascomycota</taxon>
        <taxon>Pezizomycotina</taxon>
        <taxon>Sordariomycetes</taxon>
        <taxon>Hypocreomycetidae</taxon>
        <taxon>Hypocreales</taxon>
        <taxon>Ophiocordycipitaceae</taxon>
        <taxon>Purpureocillium</taxon>
    </lineage>
</organism>
<accession>A0ACC4E519</accession>
<proteinExistence type="predicted"/>
<dbReference type="Proteomes" id="UP001638806">
    <property type="component" value="Unassembled WGS sequence"/>
</dbReference>
<reference evidence="1" key="1">
    <citation type="submission" date="2024-12" db="EMBL/GenBank/DDBJ databases">
        <title>Comparative genomics and development of molecular markers within Purpureocillium lilacinum and among Purpureocillium species.</title>
        <authorList>
            <person name="Yeh Z.-Y."/>
            <person name="Ni N.-T."/>
            <person name="Lo P.-H."/>
            <person name="Mushyakhwo K."/>
            <person name="Lin C.-F."/>
            <person name="Nai Y.-S."/>
        </authorList>
    </citation>
    <scope>NUCLEOTIDE SEQUENCE</scope>
    <source>
        <strain evidence="1">NCHU-NPUST-175</strain>
    </source>
</reference>